<evidence type="ECO:0000313" key="3">
    <source>
        <dbReference type="Proteomes" id="UP001363151"/>
    </source>
</evidence>
<proteinExistence type="predicted"/>
<accession>A0ABR1FQ85</accession>
<gene>
    <name evidence="2" type="ORF">SO694_00066064</name>
</gene>
<sequence>MGTARPGWWLLAALSWRWCRAAGPVLRGGTWEVLEGVEVVWEAPANRKQPLGLLVLFHRGGRSALSWWDASATCERCTGMPEEKAIVAAALAKGFAAVAVGCHDGKSSRWEPEDGPFVAHGLVALTGARRWKGVPLFALGVGCGAGFAATILPKALPPSMAVRGVHLQLMTDQAGLSTSSVTKAFKGGQGVIGAGWHGGAKATLAAPPAPNRAGQESEIPNFKGSFLGRANAAIATSATCATTPSRAARSIKHAWAQTGATVLEQRAVPLPLTDAYFSDSVSGLSRRERADRRHARVGGYLSGGGFLLVDPRGRPGGP</sequence>
<keyword evidence="3" id="KW-1185">Reference proteome</keyword>
<feature type="chain" id="PRO_5047207038" evidence="1">
    <location>
        <begin position="22"/>
        <end position="318"/>
    </location>
</feature>
<comment type="caution">
    <text evidence="2">The sequence shown here is derived from an EMBL/GenBank/DDBJ whole genome shotgun (WGS) entry which is preliminary data.</text>
</comment>
<name>A0ABR1FQ85_AURAN</name>
<dbReference type="EMBL" id="JBBJCI010000291">
    <property type="protein sequence ID" value="KAK7235633.1"/>
    <property type="molecule type" value="Genomic_DNA"/>
</dbReference>
<keyword evidence="1" id="KW-0732">Signal</keyword>
<dbReference type="PANTHER" id="PTHR35128">
    <property type="entry name" value="SECRETION-REGULATING GUANINE NUCLEOTIDE EXCHANGE FACTOR"/>
    <property type="match status" value="1"/>
</dbReference>
<reference evidence="2 3" key="1">
    <citation type="submission" date="2024-03" db="EMBL/GenBank/DDBJ databases">
        <title>Aureococcus anophagefferens CCMP1851 and Kratosvirus quantuckense: Draft genome of a second virus-susceptible host strain in the model system.</title>
        <authorList>
            <person name="Chase E."/>
            <person name="Truchon A.R."/>
            <person name="Schepens W."/>
            <person name="Wilhelm S.W."/>
        </authorList>
    </citation>
    <scope>NUCLEOTIDE SEQUENCE [LARGE SCALE GENOMIC DNA]</scope>
    <source>
        <strain evidence="2 3">CCMP1851</strain>
    </source>
</reference>
<evidence type="ECO:0000256" key="1">
    <source>
        <dbReference type="SAM" id="SignalP"/>
    </source>
</evidence>
<dbReference type="Proteomes" id="UP001363151">
    <property type="component" value="Unassembled WGS sequence"/>
</dbReference>
<protein>
    <submittedName>
        <fullName evidence="2">Uncharacterized protein</fullName>
    </submittedName>
</protein>
<evidence type="ECO:0000313" key="2">
    <source>
        <dbReference type="EMBL" id="KAK7235633.1"/>
    </source>
</evidence>
<organism evidence="2 3">
    <name type="scientific">Aureococcus anophagefferens</name>
    <name type="common">Harmful bloom alga</name>
    <dbReference type="NCBI Taxonomy" id="44056"/>
    <lineage>
        <taxon>Eukaryota</taxon>
        <taxon>Sar</taxon>
        <taxon>Stramenopiles</taxon>
        <taxon>Ochrophyta</taxon>
        <taxon>Pelagophyceae</taxon>
        <taxon>Pelagomonadales</taxon>
        <taxon>Pelagomonadaceae</taxon>
        <taxon>Aureococcus</taxon>
    </lineage>
</organism>
<feature type="signal peptide" evidence="1">
    <location>
        <begin position="1"/>
        <end position="21"/>
    </location>
</feature>
<dbReference type="PANTHER" id="PTHR35128:SF1">
    <property type="entry name" value="SECRETION-REGULATING GUANINE NUCLEOTIDE EXCHANGE FACTOR"/>
    <property type="match status" value="1"/>
</dbReference>